<dbReference type="EMBL" id="ML121583">
    <property type="protein sequence ID" value="RPB19782.1"/>
    <property type="molecule type" value="Genomic_DNA"/>
</dbReference>
<organism evidence="1 2">
    <name type="scientific">Terfezia boudieri ATCC MYA-4762</name>
    <dbReference type="NCBI Taxonomy" id="1051890"/>
    <lineage>
        <taxon>Eukaryota</taxon>
        <taxon>Fungi</taxon>
        <taxon>Dikarya</taxon>
        <taxon>Ascomycota</taxon>
        <taxon>Pezizomycotina</taxon>
        <taxon>Pezizomycetes</taxon>
        <taxon>Pezizales</taxon>
        <taxon>Pezizaceae</taxon>
        <taxon>Terfezia</taxon>
    </lineage>
</organism>
<evidence type="ECO:0000313" key="2">
    <source>
        <dbReference type="Proteomes" id="UP000267821"/>
    </source>
</evidence>
<accession>A0A3N4LE91</accession>
<sequence length="79" mass="8913">MSVGVDWRSRVLSLITITCYNVNSTTCSDLEIVDDEEADGSDNEHGNYITEEEATQYATERSSVVPGFFFFFQGNSFIR</sequence>
<protein>
    <submittedName>
        <fullName evidence="1">Uncharacterized protein</fullName>
    </submittedName>
</protein>
<evidence type="ECO:0000313" key="1">
    <source>
        <dbReference type="EMBL" id="RPB19782.1"/>
    </source>
</evidence>
<dbReference type="AlphaFoldDB" id="A0A3N4LE91"/>
<proteinExistence type="predicted"/>
<keyword evidence="2" id="KW-1185">Reference proteome</keyword>
<dbReference type="InParanoid" id="A0A3N4LE91"/>
<dbReference type="Proteomes" id="UP000267821">
    <property type="component" value="Unassembled WGS sequence"/>
</dbReference>
<name>A0A3N4LE91_9PEZI</name>
<gene>
    <name evidence="1" type="ORF">L211DRAFT_842323</name>
</gene>
<dbReference type="OrthoDB" id="5438149at2759"/>
<feature type="non-terminal residue" evidence="1">
    <location>
        <position position="79"/>
    </location>
</feature>
<reference evidence="1 2" key="1">
    <citation type="journal article" date="2018" name="Nat. Ecol. Evol.">
        <title>Pezizomycetes genomes reveal the molecular basis of ectomycorrhizal truffle lifestyle.</title>
        <authorList>
            <person name="Murat C."/>
            <person name="Payen T."/>
            <person name="Noel B."/>
            <person name="Kuo A."/>
            <person name="Morin E."/>
            <person name="Chen J."/>
            <person name="Kohler A."/>
            <person name="Krizsan K."/>
            <person name="Balestrini R."/>
            <person name="Da Silva C."/>
            <person name="Montanini B."/>
            <person name="Hainaut M."/>
            <person name="Levati E."/>
            <person name="Barry K.W."/>
            <person name="Belfiori B."/>
            <person name="Cichocki N."/>
            <person name="Clum A."/>
            <person name="Dockter R.B."/>
            <person name="Fauchery L."/>
            <person name="Guy J."/>
            <person name="Iotti M."/>
            <person name="Le Tacon F."/>
            <person name="Lindquist E.A."/>
            <person name="Lipzen A."/>
            <person name="Malagnac F."/>
            <person name="Mello A."/>
            <person name="Molinier V."/>
            <person name="Miyauchi S."/>
            <person name="Poulain J."/>
            <person name="Riccioni C."/>
            <person name="Rubini A."/>
            <person name="Sitrit Y."/>
            <person name="Splivallo R."/>
            <person name="Traeger S."/>
            <person name="Wang M."/>
            <person name="Zifcakova L."/>
            <person name="Wipf D."/>
            <person name="Zambonelli A."/>
            <person name="Paolocci F."/>
            <person name="Nowrousian M."/>
            <person name="Ottonello S."/>
            <person name="Baldrian P."/>
            <person name="Spatafora J.W."/>
            <person name="Henrissat B."/>
            <person name="Nagy L.G."/>
            <person name="Aury J.M."/>
            <person name="Wincker P."/>
            <person name="Grigoriev I.V."/>
            <person name="Bonfante P."/>
            <person name="Martin F.M."/>
        </authorList>
    </citation>
    <scope>NUCLEOTIDE SEQUENCE [LARGE SCALE GENOMIC DNA]</scope>
    <source>
        <strain evidence="1 2">ATCC MYA-4762</strain>
    </source>
</reference>